<evidence type="ECO:0000313" key="4">
    <source>
        <dbReference type="Proteomes" id="UP000698800"/>
    </source>
</evidence>
<keyword evidence="4" id="KW-1185">Reference proteome</keyword>
<feature type="compositionally biased region" description="Polar residues" evidence="2">
    <location>
        <begin position="93"/>
        <end position="104"/>
    </location>
</feature>
<dbReference type="SMART" id="SM00698">
    <property type="entry name" value="MORN"/>
    <property type="match status" value="6"/>
</dbReference>
<evidence type="ECO:0000256" key="1">
    <source>
        <dbReference type="ARBA" id="ARBA00022737"/>
    </source>
</evidence>
<dbReference type="AlphaFoldDB" id="A0A9P8IA76"/>
<sequence length="285" mass="31448">MSMREQQVIYGGLAMCIAPLMAMCTDACVSIGLWCQEKQLDPPIHHVQGGATKGPRAQGENKGDGAVIDLQPTRIAEPVAASEISQGRAGEASGSQPRAEASTQIAQVSDNVDGNATVTYRDGGVYEGNWDNKREGLGKMTWKNGNKYQGSWKDDLQHGRGLMAYWDGSRYNGEWRMGQRHGKGEMNWIDGERYGGTHYQGDWQNDQREGKGLLRDKYEGTYEGNWRGDRAEGFGKATWKNGNWYQGEVADGKPEGRGVIYHAASGRQFRGNFRDGNKVAACTLM</sequence>
<evidence type="ECO:0000256" key="2">
    <source>
        <dbReference type="SAM" id="MobiDB-lite"/>
    </source>
</evidence>
<dbReference type="Gene3D" id="2.20.110.10">
    <property type="entry name" value="Histone H3 K4-specific methyltransferase SET7/9 N-terminal domain"/>
    <property type="match status" value="3"/>
</dbReference>
<dbReference type="Proteomes" id="UP000698800">
    <property type="component" value="Unassembled WGS sequence"/>
</dbReference>
<keyword evidence="1" id="KW-0677">Repeat</keyword>
<organism evidence="3 4">
    <name type="scientific">Glutinoglossum americanum</name>
    <dbReference type="NCBI Taxonomy" id="1670608"/>
    <lineage>
        <taxon>Eukaryota</taxon>
        <taxon>Fungi</taxon>
        <taxon>Dikarya</taxon>
        <taxon>Ascomycota</taxon>
        <taxon>Pezizomycotina</taxon>
        <taxon>Geoglossomycetes</taxon>
        <taxon>Geoglossales</taxon>
        <taxon>Geoglossaceae</taxon>
        <taxon>Glutinoglossum</taxon>
    </lineage>
</organism>
<dbReference type="EMBL" id="JAGHQL010000030">
    <property type="protein sequence ID" value="KAH0543542.1"/>
    <property type="molecule type" value="Genomic_DNA"/>
</dbReference>
<evidence type="ECO:0000313" key="3">
    <source>
        <dbReference type="EMBL" id="KAH0543542.1"/>
    </source>
</evidence>
<dbReference type="PANTHER" id="PTHR43215">
    <property type="entry name" value="RADIAL SPOKE HEAD 1 HOMOLOG"/>
    <property type="match status" value="1"/>
</dbReference>
<dbReference type="Pfam" id="PF02493">
    <property type="entry name" value="MORN"/>
    <property type="match status" value="6"/>
</dbReference>
<accession>A0A9P8IA76</accession>
<feature type="region of interest" description="Disordered" evidence="2">
    <location>
        <begin position="46"/>
        <end position="65"/>
    </location>
</feature>
<dbReference type="PANTHER" id="PTHR43215:SF14">
    <property type="entry name" value="RADIAL SPOKE HEAD 1 HOMOLOG"/>
    <property type="match status" value="1"/>
</dbReference>
<dbReference type="OrthoDB" id="294378at2759"/>
<dbReference type="GO" id="GO:0005829">
    <property type="term" value="C:cytosol"/>
    <property type="evidence" value="ECO:0007669"/>
    <property type="project" value="TreeGrafter"/>
</dbReference>
<name>A0A9P8IA76_9PEZI</name>
<comment type="caution">
    <text evidence="3">The sequence shown here is derived from an EMBL/GenBank/DDBJ whole genome shotgun (WGS) entry which is preliminary data.</text>
</comment>
<reference evidence="3" key="1">
    <citation type="submission" date="2021-03" db="EMBL/GenBank/DDBJ databases">
        <title>Comparative genomics and phylogenomic investigation of the class Geoglossomycetes provide insights into ecological specialization and systematics.</title>
        <authorList>
            <person name="Melie T."/>
            <person name="Pirro S."/>
            <person name="Miller A.N."/>
            <person name="Quandt A."/>
        </authorList>
    </citation>
    <scope>NUCLEOTIDE SEQUENCE</scope>
    <source>
        <strain evidence="3">GBOQ0MN5Z8</strain>
    </source>
</reference>
<feature type="region of interest" description="Disordered" evidence="2">
    <location>
        <begin position="78"/>
        <end position="104"/>
    </location>
</feature>
<proteinExistence type="predicted"/>
<dbReference type="SUPFAM" id="SSF82185">
    <property type="entry name" value="Histone H3 K4-specific methyltransferase SET7/9 N-terminal domain"/>
    <property type="match status" value="2"/>
</dbReference>
<gene>
    <name evidence="3" type="ORF">FGG08_002103</name>
</gene>
<protein>
    <submittedName>
        <fullName evidence="3">Uncharacterized protein</fullName>
    </submittedName>
</protein>
<dbReference type="InterPro" id="IPR003409">
    <property type="entry name" value="MORN"/>
</dbReference>